<dbReference type="PROSITE" id="PS51147">
    <property type="entry name" value="PFTA"/>
    <property type="match status" value="1"/>
</dbReference>
<keyword evidence="2" id="KW-0813">Transport</keyword>
<name>A0A7R9CZ66_TIMPO</name>
<feature type="transmembrane region" description="Helical" evidence="6">
    <location>
        <begin position="694"/>
        <end position="713"/>
    </location>
</feature>
<dbReference type="GO" id="GO:0000139">
    <property type="term" value="C:Golgi membrane"/>
    <property type="evidence" value="ECO:0007669"/>
    <property type="project" value="InterPro"/>
</dbReference>
<dbReference type="Pfam" id="PF01239">
    <property type="entry name" value="PPTA"/>
    <property type="match status" value="2"/>
</dbReference>
<dbReference type="InterPro" id="IPR007271">
    <property type="entry name" value="Nuc_sug_transpt"/>
</dbReference>
<dbReference type="Gene3D" id="1.25.40.120">
    <property type="entry name" value="Protein prenylyltransferase"/>
    <property type="match status" value="1"/>
</dbReference>
<comment type="subcellular location">
    <subcellularLocation>
        <location evidence="1">Membrane</location>
        <topology evidence="1">Multi-pass membrane protein</topology>
    </subcellularLocation>
</comment>
<dbReference type="GO" id="GO:0008318">
    <property type="term" value="F:protein prenyltransferase activity"/>
    <property type="evidence" value="ECO:0007669"/>
    <property type="project" value="InterPro"/>
</dbReference>
<dbReference type="InterPro" id="IPR002088">
    <property type="entry name" value="Prenyl_trans_a"/>
</dbReference>
<feature type="transmembrane region" description="Helical" evidence="6">
    <location>
        <begin position="597"/>
        <end position="619"/>
    </location>
</feature>
<keyword evidence="2" id="KW-0762">Sugar transport</keyword>
<evidence type="ECO:0000256" key="5">
    <source>
        <dbReference type="ARBA" id="ARBA00023136"/>
    </source>
</evidence>
<evidence type="ECO:0000256" key="3">
    <source>
        <dbReference type="ARBA" id="ARBA00022692"/>
    </source>
</evidence>
<reference evidence="7" key="1">
    <citation type="submission" date="2020-11" db="EMBL/GenBank/DDBJ databases">
        <authorList>
            <person name="Tran Van P."/>
        </authorList>
    </citation>
    <scope>NUCLEOTIDE SEQUENCE</scope>
</reference>
<keyword evidence="3 6" id="KW-0812">Transmembrane</keyword>
<evidence type="ECO:0000256" key="1">
    <source>
        <dbReference type="ARBA" id="ARBA00004141"/>
    </source>
</evidence>
<protein>
    <recommendedName>
        <fullName evidence="8">Protein prenyltransferase alpha subunit repeat-containing protein 1</fullName>
    </recommendedName>
</protein>
<evidence type="ECO:0000256" key="2">
    <source>
        <dbReference type="ARBA" id="ARBA00022597"/>
    </source>
</evidence>
<dbReference type="AlphaFoldDB" id="A0A7R9CZ66"/>
<keyword evidence="4 6" id="KW-1133">Transmembrane helix</keyword>
<evidence type="ECO:0000256" key="4">
    <source>
        <dbReference type="ARBA" id="ARBA00022989"/>
    </source>
</evidence>
<gene>
    <name evidence="7" type="ORF">TPSB3V08_LOCUS4673</name>
</gene>
<evidence type="ECO:0008006" key="8">
    <source>
        <dbReference type="Google" id="ProtNLM"/>
    </source>
</evidence>
<dbReference type="GO" id="GO:0015165">
    <property type="term" value="F:pyrimidine nucleotide-sugar transmembrane transporter activity"/>
    <property type="evidence" value="ECO:0007669"/>
    <property type="project" value="InterPro"/>
</dbReference>
<keyword evidence="5 6" id="KW-0472">Membrane</keyword>
<evidence type="ECO:0000313" key="7">
    <source>
        <dbReference type="EMBL" id="CAD7404803.1"/>
    </source>
</evidence>
<accession>A0A7R9CZ66</accession>
<sequence>MEDEGFPAAERILSDIEAVFKKDPYLKEFDIIPVTENQNKSPVIHAEHSLGLESWCVRHVYCHAYHRLMNIRQHRSKREDPATLSRLLCGTLLLNPDISTFWGMRRELVQSGTLSGHSELHYTTVLLSRKPKCSEAFAHHSVDVNELLEEELRVSQYAADRYPNNYYAWSHRMWCVSHLVASTSEHQQVLKNEWAASERWVSTHVSDHSGLQYRQFLLKSLLKCLGSNSLTSAAPVQDTKQFLMQFLVSPNTNGCIVHKDEEEKSTSKLLVFLTSDLFLNTDLILRFVGHEALWYHRRFLLTTVKDLVGCGIDKRDECSSEKSILEHEIGEEDCENNGSLFHNGSDNIHLSNEGIPLEKDQKLSSIEILHDSNLDNLLRVTLLDQEQTLIAKCLPEDIHQYRLLLLSSASLKPILWDGGWEGERHGVASQPTKVSFHANKNRWITETVDGASYRTGFAEKSYVWKYKYKKRHRLIEASQYHLTLSTPSHKQDNVSPRAAAATSRARLAFAIVISILDLVRAPKEKDATILDGSGHRVLIRLIVTASQGSDSLYNYNTVTVVLFTEILKLIVSTALYYKDNSLSTLVHDLGKHSKVLLLYFVPAFLYCLYNNLAFVNLSAFDPTTYYLLLQFRVVVTGIVFQVLFQKKLSAKQWLSLILLTVGCMVKQIDISSLYRSSTVSPTAHSNSIWEFRLSVNALLILVQTICSCCAGVFNEYLLKGEGANVNIYIQNMFMYINSIVCNAGILLIKGDLYDAFTPEALSSVFAYKNIDEDIHGGVGCQLQRTHVAGPSDAIVPWLGTLCYCPIKR</sequence>
<dbReference type="EMBL" id="OD002297">
    <property type="protein sequence ID" value="CAD7404803.1"/>
    <property type="molecule type" value="Genomic_DNA"/>
</dbReference>
<dbReference type="Pfam" id="PF04142">
    <property type="entry name" value="Nuc_sug_transp"/>
    <property type="match status" value="1"/>
</dbReference>
<organism evidence="7">
    <name type="scientific">Timema poppense</name>
    <name type="common">Walking stick</name>
    <dbReference type="NCBI Taxonomy" id="170557"/>
    <lineage>
        <taxon>Eukaryota</taxon>
        <taxon>Metazoa</taxon>
        <taxon>Ecdysozoa</taxon>
        <taxon>Arthropoda</taxon>
        <taxon>Hexapoda</taxon>
        <taxon>Insecta</taxon>
        <taxon>Pterygota</taxon>
        <taxon>Neoptera</taxon>
        <taxon>Polyneoptera</taxon>
        <taxon>Phasmatodea</taxon>
        <taxon>Timematodea</taxon>
        <taxon>Timematoidea</taxon>
        <taxon>Timematidae</taxon>
        <taxon>Timema</taxon>
    </lineage>
</organism>
<feature type="transmembrane region" description="Helical" evidence="6">
    <location>
        <begin position="725"/>
        <end position="748"/>
    </location>
</feature>
<dbReference type="SUPFAM" id="SSF48439">
    <property type="entry name" value="Protein prenylyltransferase"/>
    <property type="match status" value="1"/>
</dbReference>
<proteinExistence type="predicted"/>
<dbReference type="PANTHER" id="PTHR10231">
    <property type="entry name" value="NUCLEOTIDE-SUGAR TRANSMEMBRANE TRANSPORTER"/>
    <property type="match status" value="1"/>
</dbReference>
<evidence type="ECO:0000256" key="6">
    <source>
        <dbReference type="SAM" id="Phobius"/>
    </source>
</evidence>
<feature type="transmembrane region" description="Helical" evidence="6">
    <location>
        <begin position="625"/>
        <end position="644"/>
    </location>
</feature>